<sequence>MPVCKEDLSPGSELDIIFVTGDAYVDHPSFGTALLARILENQGYRVGIIAQPDWRSTRDFTRLGRPRLAFFVTAGNMDSMVANYTVAGKPRKDDAYSPGGLGGRRPDRATLVYCTRIREAFKQTDIVIGGIEASLRRFAHYDYWSNSLRRSMLIDSKADLLVYGMAERSVVEIARQLSAGRRAGELQHIPGTLWRCRAEDAQSIQVIADTWPSLIQDDAAGLPEARLLPRKIQNLPGWEDLKDPRLGKNHYSQSFLAQHRNTDALNADILTEAYGPWLVVQNPPALPLSASEFDALYTLPFTRTFHPDYLEAGGVPAIEEVRFSLVSSRGCFGGCSFCALTFHQGRRIQARSGDSLVREAELLTRLPGFKGYIHDVGGPTANFRRPACEKQRRVGVCKDRQCLHPRLCNQLVVDHQDYLGVLRRLRSLEGIKKVFIRSGIRFDYLLGDSNGEFLTELCAHHVSGKLKVAPEHISPRALAAMGKPRPEVFQQFAHAFKNTNQRLGKNQFMVPYFISSHPGTTLADALELALYFRDQGGTPEQVQDFYPTPGTLATCMYYTGIDPRTGREIYVSRSYQEKAMQRALLQFRDPKNHGKVRQALETLGRTDLIGQGKQCLVPGAFKSPPGKPGADQKRHQNPKSRHRSSENRRNTPGGRGRSNHRTSK</sequence>
<dbReference type="PANTHER" id="PTHR32331:SF0">
    <property type="entry name" value="UPF0313 PROTEIN YGIQ"/>
    <property type="match status" value="1"/>
</dbReference>
<dbReference type="EMBL" id="JNUP01000029">
    <property type="protein sequence ID" value="KGE73408.1"/>
    <property type="molecule type" value="Genomic_DNA"/>
</dbReference>
<dbReference type="Proteomes" id="UP000029692">
    <property type="component" value="Unassembled WGS sequence"/>
</dbReference>
<dbReference type="PANTHER" id="PTHR32331">
    <property type="entry name" value="UPF0313 PROTEIN YGIQ"/>
    <property type="match status" value="1"/>
</dbReference>
<accession>A0A098R157</accession>
<dbReference type="InterPro" id="IPR022946">
    <property type="entry name" value="UPF0313"/>
</dbReference>
<feature type="domain" description="Radical SAM core" evidence="8">
    <location>
        <begin position="317"/>
        <end position="588"/>
    </location>
</feature>
<evidence type="ECO:0000256" key="3">
    <source>
        <dbReference type="ARBA" id="ARBA00022723"/>
    </source>
</evidence>
<keyword evidence="3 6" id="KW-0479">Metal-binding</keyword>
<feature type="binding site" evidence="6">
    <location>
        <position position="335"/>
    </location>
    <ligand>
        <name>[4Fe-4S] cluster</name>
        <dbReference type="ChEBI" id="CHEBI:49883"/>
        <note>4Fe-4S-S-AdoMet</note>
    </ligand>
</feature>
<keyword evidence="1 6" id="KW-0004">4Fe-4S</keyword>
<evidence type="ECO:0000259" key="8">
    <source>
        <dbReference type="PROSITE" id="PS51918"/>
    </source>
</evidence>
<organism evidence="9 10">
    <name type="scientific">Spirochaeta lutea</name>
    <dbReference type="NCBI Taxonomy" id="1480694"/>
    <lineage>
        <taxon>Bacteria</taxon>
        <taxon>Pseudomonadati</taxon>
        <taxon>Spirochaetota</taxon>
        <taxon>Spirochaetia</taxon>
        <taxon>Spirochaetales</taxon>
        <taxon>Spirochaetaceae</taxon>
        <taxon>Spirochaeta</taxon>
    </lineage>
</organism>
<gene>
    <name evidence="9" type="ORF">DC28_03835</name>
</gene>
<keyword evidence="2 6" id="KW-0949">S-adenosyl-L-methionine</keyword>
<name>A0A098R157_9SPIO</name>
<dbReference type="NCBIfam" id="TIGR03904">
    <property type="entry name" value="SAM_YgiQ"/>
    <property type="match status" value="1"/>
</dbReference>
<keyword evidence="4 6" id="KW-0408">Iron</keyword>
<feature type="region of interest" description="Disordered" evidence="7">
    <location>
        <begin position="615"/>
        <end position="664"/>
    </location>
</feature>
<evidence type="ECO:0000313" key="10">
    <source>
        <dbReference type="Proteomes" id="UP000029692"/>
    </source>
</evidence>
<dbReference type="Gene3D" id="3.80.30.20">
    <property type="entry name" value="tm_1862 like domain"/>
    <property type="match status" value="1"/>
</dbReference>
<dbReference type="InterPro" id="IPR006638">
    <property type="entry name" value="Elp3/MiaA/NifB-like_rSAM"/>
</dbReference>
<dbReference type="AlphaFoldDB" id="A0A098R157"/>
<keyword evidence="5 6" id="KW-0411">Iron-sulfur</keyword>
<comment type="cofactor">
    <cofactor evidence="6">
        <name>[4Fe-4S] cluster</name>
        <dbReference type="ChEBI" id="CHEBI:49883"/>
    </cofactor>
    <text evidence="6">Binds 1 [4Fe-4S] cluster. The cluster is coordinated with 3 cysteines and an exchangeable S-adenosyl-L-methionine.</text>
</comment>
<dbReference type="GO" id="GO:0051539">
    <property type="term" value="F:4 iron, 4 sulfur cluster binding"/>
    <property type="evidence" value="ECO:0007669"/>
    <property type="project" value="UniProtKB-KW"/>
</dbReference>
<dbReference type="InterPro" id="IPR007197">
    <property type="entry name" value="rSAM"/>
</dbReference>
<dbReference type="eggNOG" id="COG1032">
    <property type="taxonomic scope" value="Bacteria"/>
</dbReference>
<dbReference type="SFLD" id="SFLDG01069">
    <property type="entry name" value="UPF0313"/>
    <property type="match status" value="1"/>
</dbReference>
<dbReference type="GO" id="GO:0005506">
    <property type="term" value="F:iron ion binding"/>
    <property type="evidence" value="ECO:0007669"/>
    <property type="project" value="UniProtKB-UniRule"/>
</dbReference>
<dbReference type="SFLD" id="SFLDS00029">
    <property type="entry name" value="Radical_SAM"/>
    <property type="match status" value="1"/>
</dbReference>
<dbReference type="HAMAP" id="MF_01251">
    <property type="entry name" value="UPF0313"/>
    <property type="match status" value="1"/>
</dbReference>
<dbReference type="InterPro" id="IPR058240">
    <property type="entry name" value="rSAM_sf"/>
</dbReference>
<dbReference type="SFLD" id="SFLDG01082">
    <property type="entry name" value="B12-binding_domain_containing"/>
    <property type="match status" value="1"/>
</dbReference>
<keyword evidence="10" id="KW-1185">Reference proteome</keyword>
<dbReference type="SUPFAM" id="SSF102114">
    <property type="entry name" value="Radical SAM enzymes"/>
    <property type="match status" value="1"/>
</dbReference>
<evidence type="ECO:0000256" key="7">
    <source>
        <dbReference type="SAM" id="MobiDB-lite"/>
    </source>
</evidence>
<feature type="binding site" evidence="6">
    <location>
        <position position="338"/>
    </location>
    <ligand>
        <name>[4Fe-4S] cluster</name>
        <dbReference type="ChEBI" id="CHEBI:49883"/>
        <note>4Fe-4S-S-AdoMet</note>
    </ligand>
</feature>
<dbReference type="InterPro" id="IPR024560">
    <property type="entry name" value="UPF0313_C"/>
</dbReference>
<dbReference type="GO" id="GO:0003824">
    <property type="term" value="F:catalytic activity"/>
    <property type="evidence" value="ECO:0007669"/>
    <property type="project" value="InterPro"/>
</dbReference>
<feature type="binding site" evidence="6">
    <location>
        <position position="331"/>
    </location>
    <ligand>
        <name>[4Fe-4S] cluster</name>
        <dbReference type="ChEBI" id="CHEBI:49883"/>
        <note>4Fe-4S-S-AdoMet</note>
    </ligand>
</feature>
<evidence type="ECO:0000256" key="1">
    <source>
        <dbReference type="ARBA" id="ARBA00022485"/>
    </source>
</evidence>
<dbReference type="InterPro" id="IPR023404">
    <property type="entry name" value="rSAM_horseshoe"/>
</dbReference>
<comment type="caution">
    <text evidence="9">The sequence shown here is derived from an EMBL/GenBank/DDBJ whole genome shotgun (WGS) entry which is preliminary data.</text>
</comment>
<evidence type="ECO:0000256" key="2">
    <source>
        <dbReference type="ARBA" id="ARBA00022691"/>
    </source>
</evidence>
<evidence type="ECO:0000313" key="9">
    <source>
        <dbReference type="EMBL" id="KGE73408.1"/>
    </source>
</evidence>
<dbReference type="PROSITE" id="PS51918">
    <property type="entry name" value="RADICAL_SAM"/>
    <property type="match status" value="1"/>
</dbReference>
<dbReference type="Pfam" id="PF11842">
    <property type="entry name" value="DUF3362"/>
    <property type="match status" value="1"/>
</dbReference>
<dbReference type="Pfam" id="PF08497">
    <property type="entry name" value="Radical_SAM_N"/>
    <property type="match status" value="1"/>
</dbReference>
<proteinExistence type="inferred from homology"/>
<evidence type="ECO:0000256" key="5">
    <source>
        <dbReference type="ARBA" id="ARBA00023014"/>
    </source>
</evidence>
<dbReference type="InterPro" id="IPR013704">
    <property type="entry name" value="UPF0313_N"/>
</dbReference>
<dbReference type="SMART" id="SM00729">
    <property type="entry name" value="Elp3"/>
    <property type="match status" value="1"/>
</dbReference>
<reference evidence="9 10" key="1">
    <citation type="submission" date="2014-05" db="EMBL/GenBank/DDBJ databases">
        <title>De novo Genome Sequence of Spirocheata sp.</title>
        <authorList>
            <person name="Shivani Y."/>
            <person name="Subhash Y."/>
            <person name="Tushar L."/>
            <person name="Sasikala C."/>
            <person name="Ramana C.V."/>
        </authorList>
    </citation>
    <scope>NUCLEOTIDE SEQUENCE [LARGE SCALE GENOMIC DNA]</scope>
    <source>
        <strain evidence="9 10">JC230</strain>
    </source>
</reference>
<comment type="similarity">
    <text evidence="6">Belongs to the UPF0313 family.</text>
</comment>
<evidence type="ECO:0000256" key="4">
    <source>
        <dbReference type="ARBA" id="ARBA00023004"/>
    </source>
</evidence>
<protein>
    <recommendedName>
        <fullName evidence="8">Radical SAM core domain-containing protein</fullName>
    </recommendedName>
</protein>
<evidence type="ECO:0000256" key="6">
    <source>
        <dbReference type="HAMAP-Rule" id="MF_01251"/>
    </source>
</evidence>